<sequence>MPAPALAISVEGKTRDRSTAAVNLDAKEAVDIAQGLDENASASRGANVTMFNAFYTTYNDYRTRCLGGERIGYARVILAAIALNYMPSNPWYCTVLYGFSCLLDAVDGHAARMLGQTSRYGAALDMITDRCTTAGLLCYLSSAYPKYALGFQALIALDFSSHYVHMYRYVKLDTAPSQIVIWYIFSTLLTGTKSHKAVESDVSRILSFYYNNPARNELFFFALYLMKWDHSPMNLTVLPPFGTFASKLCPGILEFIASLTFAQMVALITFPICLGKNIINVVQGWKASKILVGIDLAERTEARKAKRDTKH</sequence>
<comment type="caution">
    <text evidence="1">The sequence shown here is derived from an EMBL/GenBank/DDBJ whole genome shotgun (WGS) entry which is preliminary data.</text>
</comment>
<name>A0ACA9L8U3_9GLOM</name>
<proteinExistence type="predicted"/>
<keyword evidence="2" id="KW-1185">Reference proteome</keyword>
<reference evidence="1" key="1">
    <citation type="submission" date="2021-06" db="EMBL/GenBank/DDBJ databases">
        <authorList>
            <person name="Kallberg Y."/>
            <person name="Tangrot J."/>
            <person name="Rosling A."/>
        </authorList>
    </citation>
    <scope>NUCLEOTIDE SEQUENCE</scope>
    <source>
        <strain evidence="1">CL356</strain>
    </source>
</reference>
<gene>
    <name evidence="1" type="ORF">ACOLOM_LOCUS3488</name>
</gene>
<accession>A0ACA9L8U3</accession>
<dbReference type="EMBL" id="CAJVPT010005171">
    <property type="protein sequence ID" value="CAG8517180.1"/>
    <property type="molecule type" value="Genomic_DNA"/>
</dbReference>
<evidence type="ECO:0000313" key="1">
    <source>
        <dbReference type="EMBL" id="CAG8517180.1"/>
    </source>
</evidence>
<evidence type="ECO:0000313" key="2">
    <source>
        <dbReference type="Proteomes" id="UP000789525"/>
    </source>
</evidence>
<protein>
    <submittedName>
        <fullName evidence="1">4105_t:CDS:1</fullName>
    </submittedName>
</protein>
<dbReference type="Proteomes" id="UP000789525">
    <property type="component" value="Unassembled WGS sequence"/>
</dbReference>
<organism evidence="1 2">
    <name type="scientific">Acaulospora colombiana</name>
    <dbReference type="NCBI Taxonomy" id="27376"/>
    <lineage>
        <taxon>Eukaryota</taxon>
        <taxon>Fungi</taxon>
        <taxon>Fungi incertae sedis</taxon>
        <taxon>Mucoromycota</taxon>
        <taxon>Glomeromycotina</taxon>
        <taxon>Glomeromycetes</taxon>
        <taxon>Diversisporales</taxon>
        <taxon>Acaulosporaceae</taxon>
        <taxon>Acaulospora</taxon>
    </lineage>
</organism>